<dbReference type="AlphaFoldDB" id="A0A915Z6W4"/>
<evidence type="ECO:0000256" key="1">
    <source>
        <dbReference type="SAM" id="MobiDB-lite"/>
    </source>
</evidence>
<organism evidence="2 3">
    <name type="scientific">Rhizophagus irregularis</name>
    <dbReference type="NCBI Taxonomy" id="588596"/>
    <lineage>
        <taxon>Eukaryota</taxon>
        <taxon>Fungi</taxon>
        <taxon>Fungi incertae sedis</taxon>
        <taxon>Mucoromycota</taxon>
        <taxon>Glomeromycotina</taxon>
        <taxon>Glomeromycetes</taxon>
        <taxon>Glomerales</taxon>
        <taxon>Glomeraceae</taxon>
        <taxon>Rhizophagus</taxon>
    </lineage>
</organism>
<comment type="caution">
    <text evidence="2">The sequence shown here is derived from an EMBL/GenBank/DDBJ whole genome shotgun (WGS) entry which is preliminary data.</text>
</comment>
<dbReference type="EMBL" id="CAGKOT010000020">
    <property type="protein sequence ID" value="CAB5365017.1"/>
    <property type="molecule type" value="Genomic_DNA"/>
</dbReference>
<feature type="compositionally biased region" description="Basic and acidic residues" evidence="1">
    <location>
        <begin position="202"/>
        <end position="219"/>
    </location>
</feature>
<protein>
    <submittedName>
        <fullName evidence="2">Uncharacterized protein</fullName>
    </submittedName>
</protein>
<accession>A0A915Z6W4</accession>
<name>A0A915Z6W4_9GLOM</name>
<feature type="region of interest" description="Disordered" evidence="1">
    <location>
        <begin position="281"/>
        <end position="301"/>
    </location>
</feature>
<dbReference type="OrthoDB" id="2348469at2759"/>
<proteinExistence type="predicted"/>
<evidence type="ECO:0000313" key="3">
    <source>
        <dbReference type="Proteomes" id="UP000684084"/>
    </source>
</evidence>
<feature type="compositionally biased region" description="Basic and acidic residues" evidence="1">
    <location>
        <begin position="288"/>
        <end position="301"/>
    </location>
</feature>
<evidence type="ECO:0000313" key="2">
    <source>
        <dbReference type="EMBL" id="CAB5365017.1"/>
    </source>
</evidence>
<feature type="region of interest" description="Disordered" evidence="1">
    <location>
        <begin position="1"/>
        <end position="20"/>
    </location>
</feature>
<dbReference type="Proteomes" id="UP000684084">
    <property type="component" value="Unassembled WGS sequence"/>
</dbReference>
<feature type="region of interest" description="Disordered" evidence="1">
    <location>
        <begin position="202"/>
        <end position="221"/>
    </location>
</feature>
<dbReference type="VEuPathDB" id="FungiDB:RhiirFUN_017786"/>
<feature type="compositionally biased region" description="Basic and acidic residues" evidence="1">
    <location>
        <begin position="1"/>
        <end position="17"/>
    </location>
</feature>
<gene>
    <name evidence="2" type="ORF">CHRIB12_LOCUS10256</name>
</gene>
<sequence>MESTHENKKDKNTEKPIKASRVRWTEPAIKALLSFLLEHKEKLEDLKYKRGATSNPESVQLWKDAEAFFLTFEFEQSYSSQLAASKKSGGPPIVIQYKEEIEAILNKDRPTLNPKSCIDSSVSLPRIENFDLAQEDFEDNNKTEITYEFPKIGRKYTNKCENKEVDVNVDNQSRKKSKNHGAILENTIQKWMEQQEIRQIEFDKRREEKEKRDQRERSELLTMKHQSDMMLFGLLNNITECLSSSQGNSNNQSEKNLQDDLPQFSSNFMYLQRNLQTSLPSFAQLDDSEYKNDRNDSSRTQ</sequence>
<reference evidence="2" key="1">
    <citation type="submission" date="2020-05" db="EMBL/GenBank/DDBJ databases">
        <authorList>
            <person name="Rincon C."/>
            <person name="Sanders R I."/>
            <person name="Robbins C."/>
            <person name="Chaturvedi A."/>
        </authorList>
    </citation>
    <scope>NUCLEOTIDE SEQUENCE</scope>
    <source>
        <strain evidence="2">CHB12</strain>
    </source>
</reference>